<dbReference type="Pfam" id="PF03221">
    <property type="entry name" value="HTH_Tnp_Tc5"/>
    <property type="match status" value="1"/>
</dbReference>
<feature type="non-terminal residue" evidence="3">
    <location>
        <position position="126"/>
    </location>
</feature>
<evidence type="ECO:0000313" key="3">
    <source>
        <dbReference type="EMBL" id="OQD80786.1"/>
    </source>
</evidence>
<sequence length="126" mass="14631">MPQSNEEIEQQIQLAMDSLSEQSKPNIAKTAREFAVPVHRLRRRWKGGKSLFQRQPNGRKLSSAQEKALCEYIDYFDAVGASINRRQIAIAANSILEEDHHDDTEPPPQIGDHWLQRFLKRNPDYY</sequence>
<dbReference type="GO" id="GO:0003677">
    <property type="term" value="F:DNA binding"/>
    <property type="evidence" value="ECO:0007669"/>
    <property type="project" value="UniProtKB-KW"/>
</dbReference>
<proteinExistence type="predicted"/>
<organism evidence="3 4">
    <name type="scientific">Penicillium solitum</name>
    <dbReference type="NCBI Taxonomy" id="60172"/>
    <lineage>
        <taxon>Eukaryota</taxon>
        <taxon>Fungi</taxon>
        <taxon>Dikarya</taxon>
        <taxon>Ascomycota</taxon>
        <taxon>Pezizomycotina</taxon>
        <taxon>Eurotiomycetes</taxon>
        <taxon>Eurotiomycetidae</taxon>
        <taxon>Eurotiales</taxon>
        <taxon>Aspergillaceae</taxon>
        <taxon>Penicillium</taxon>
    </lineage>
</organism>
<reference evidence="4" key="1">
    <citation type="journal article" date="2017" name="Nat. Microbiol.">
        <title>Global analysis of biosynthetic gene clusters reveals vast potential of secondary metabolite production in Penicillium species.</title>
        <authorList>
            <person name="Nielsen J.C."/>
            <person name="Grijseels S."/>
            <person name="Prigent S."/>
            <person name="Ji B."/>
            <person name="Dainat J."/>
            <person name="Nielsen K.F."/>
            <person name="Frisvad J.C."/>
            <person name="Workman M."/>
            <person name="Nielsen J."/>
        </authorList>
    </citation>
    <scope>NUCLEOTIDE SEQUENCE [LARGE SCALE GENOMIC DNA]</scope>
    <source>
        <strain evidence="4">IBT 29525</strain>
    </source>
</reference>
<protein>
    <recommendedName>
        <fullName evidence="2">HTH CENPB-type domain-containing protein</fullName>
    </recommendedName>
</protein>
<evidence type="ECO:0000313" key="4">
    <source>
        <dbReference type="Proteomes" id="UP000191612"/>
    </source>
</evidence>
<accession>A0A1V6PWB2</accession>
<comment type="caution">
    <text evidence="3">The sequence shown here is derived from an EMBL/GenBank/DDBJ whole genome shotgun (WGS) entry which is preliminary data.</text>
</comment>
<keyword evidence="1" id="KW-0238">DNA-binding</keyword>
<dbReference type="AlphaFoldDB" id="A0A1V6PWB2"/>
<dbReference type="EMBL" id="MDYO01000249">
    <property type="protein sequence ID" value="OQD80786.1"/>
    <property type="molecule type" value="Genomic_DNA"/>
</dbReference>
<dbReference type="SMART" id="SM00674">
    <property type="entry name" value="CENPB"/>
    <property type="match status" value="1"/>
</dbReference>
<dbReference type="Proteomes" id="UP000191612">
    <property type="component" value="Unassembled WGS sequence"/>
</dbReference>
<evidence type="ECO:0000256" key="1">
    <source>
        <dbReference type="ARBA" id="ARBA00023125"/>
    </source>
</evidence>
<feature type="domain" description="HTH CENPB-type" evidence="2">
    <location>
        <begin position="53"/>
        <end position="126"/>
    </location>
</feature>
<evidence type="ECO:0000259" key="2">
    <source>
        <dbReference type="PROSITE" id="PS51253"/>
    </source>
</evidence>
<dbReference type="PROSITE" id="PS51253">
    <property type="entry name" value="HTH_CENPB"/>
    <property type="match status" value="1"/>
</dbReference>
<name>A0A1V6PWB2_9EURO</name>
<dbReference type="InterPro" id="IPR006600">
    <property type="entry name" value="HTH_CenpB_DNA-bd_dom"/>
</dbReference>
<keyword evidence="4" id="KW-1185">Reference proteome</keyword>
<gene>
    <name evidence="3" type="ORF">PENSOL_c250G04294</name>
</gene>